<reference evidence="13" key="1">
    <citation type="submission" date="2021-08" db="EMBL/GenBank/DDBJ databases">
        <title>WGS assembly of Ceratopteris richardii.</title>
        <authorList>
            <person name="Marchant D.B."/>
            <person name="Chen G."/>
            <person name="Jenkins J."/>
            <person name="Shu S."/>
            <person name="Leebens-Mack J."/>
            <person name="Grimwood J."/>
            <person name="Schmutz J."/>
            <person name="Soltis P."/>
            <person name="Soltis D."/>
            <person name="Chen Z.-H."/>
        </authorList>
    </citation>
    <scope>NUCLEOTIDE SEQUENCE</scope>
    <source>
        <strain evidence="13">Whitten #5841</strain>
        <tissue evidence="13">Leaf</tissue>
    </source>
</reference>
<organism evidence="13 14">
    <name type="scientific">Ceratopteris richardii</name>
    <name type="common">Triangle waterfern</name>
    <dbReference type="NCBI Taxonomy" id="49495"/>
    <lineage>
        <taxon>Eukaryota</taxon>
        <taxon>Viridiplantae</taxon>
        <taxon>Streptophyta</taxon>
        <taxon>Embryophyta</taxon>
        <taxon>Tracheophyta</taxon>
        <taxon>Polypodiopsida</taxon>
        <taxon>Polypodiidae</taxon>
        <taxon>Polypodiales</taxon>
        <taxon>Pteridineae</taxon>
        <taxon>Pteridaceae</taxon>
        <taxon>Parkerioideae</taxon>
        <taxon>Ceratopteris</taxon>
    </lineage>
</organism>
<evidence type="ECO:0000256" key="11">
    <source>
        <dbReference type="SAM" id="MobiDB-lite"/>
    </source>
</evidence>
<evidence type="ECO:0000313" key="13">
    <source>
        <dbReference type="EMBL" id="KAH7421875.1"/>
    </source>
</evidence>
<dbReference type="InterPro" id="IPR000047">
    <property type="entry name" value="HTH_motif"/>
</dbReference>
<protein>
    <recommendedName>
        <fullName evidence="12">Homeobox domain-containing protein</fullName>
    </recommendedName>
</protein>
<dbReference type="Gene3D" id="1.10.10.60">
    <property type="entry name" value="Homeodomain-like"/>
    <property type="match status" value="1"/>
</dbReference>
<dbReference type="Pfam" id="PF02183">
    <property type="entry name" value="HALZ"/>
    <property type="match status" value="1"/>
</dbReference>
<keyword evidence="14" id="KW-1185">Reference proteome</keyword>
<comment type="similarity">
    <text evidence="7">Belongs to the HD-ZIP homeobox family. Class I subfamily.</text>
</comment>
<dbReference type="PRINTS" id="PR00031">
    <property type="entry name" value="HTHREPRESSR"/>
</dbReference>
<evidence type="ECO:0000256" key="4">
    <source>
        <dbReference type="ARBA" id="ARBA00023155"/>
    </source>
</evidence>
<dbReference type="FunFam" id="1.10.10.60:FF:000144">
    <property type="entry name" value="homeobox-leucine zipper protein ATHB-6-like"/>
    <property type="match status" value="1"/>
</dbReference>
<evidence type="ECO:0000256" key="7">
    <source>
        <dbReference type="ARBA" id="ARBA00025748"/>
    </source>
</evidence>
<evidence type="ECO:0000256" key="10">
    <source>
        <dbReference type="SAM" id="Coils"/>
    </source>
</evidence>
<keyword evidence="3 8" id="KW-0238">DNA-binding</keyword>
<keyword evidence="5" id="KW-0804">Transcription</keyword>
<dbReference type="InterPro" id="IPR003106">
    <property type="entry name" value="Leu_zip_homeo"/>
</dbReference>
<keyword evidence="10" id="KW-0175">Coiled coil</keyword>
<dbReference type="PANTHER" id="PTHR24326:SF606">
    <property type="entry name" value="HOMEOBOX-LEUCINE ZIPPER PROTEIN ATHB-54"/>
    <property type="match status" value="1"/>
</dbReference>
<evidence type="ECO:0000313" key="14">
    <source>
        <dbReference type="Proteomes" id="UP000825935"/>
    </source>
</evidence>
<evidence type="ECO:0000256" key="8">
    <source>
        <dbReference type="PROSITE-ProRule" id="PRU00108"/>
    </source>
</evidence>
<dbReference type="SMART" id="SM00389">
    <property type="entry name" value="HOX"/>
    <property type="match status" value="1"/>
</dbReference>
<sequence length="286" mass="31297">MGPSPKRGYYAAFTDMADEDTVVEEEIAGGVVLKKRRLTMEQVRFLESSFESENKLEPERKAQIAQRLGLQPRQVAVWFQNRRARSKSKQLERDFLALKADYEAVLVENQKLQAEVDRLLAQLREENVPMQNLRTLDTKTATSTKDALTSGSNVSSASNRGSPAPMSSKAVEDEADAEASTASGEAPLEAGGGDEEEEQLSACTLKQEIASSILPLHLQLPSVIAKVADKSTAAASEAFFPDDIHMLANSVHHAYAHQLLDLYADSLGLYENGLFITSLEEPWGGS</sequence>
<evidence type="ECO:0000256" key="6">
    <source>
        <dbReference type="ARBA" id="ARBA00023242"/>
    </source>
</evidence>
<dbReference type="InterPro" id="IPR017970">
    <property type="entry name" value="Homeobox_CS"/>
</dbReference>
<evidence type="ECO:0000256" key="3">
    <source>
        <dbReference type="ARBA" id="ARBA00023125"/>
    </source>
</evidence>
<dbReference type="PANTHER" id="PTHR24326">
    <property type="entry name" value="HOMEOBOX-LEUCINE ZIPPER PROTEIN"/>
    <property type="match status" value="1"/>
</dbReference>
<dbReference type="InterPro" id="IPR009057">
    <property type="entry name" value="Homeodomain-like_sf"/>
</dbReference>
<keyword evidence="4 8" id="KW-0371">Homeobox</keyword>
<dbReference type="PROSITE" id="PS00027">
    <property type="entry name" value="HOMEOBOX_1"/>
    <property type="match status" value="1"/>
</dbReference>
<evidence type="ECO:0000256" key="5">
    <source>
        <dbReference type="ARBA" id="ARBA00023163"/>
    </source>
</evidence>
<dbReference type="PROSITE" id="PS50071">
    <property type="entry name" value="HOMEOBOX_2"/>
    <property type="match status" value="1"/>
</dbReference>
<dbReference type="CDD" id="cd00086">
    <property type="entry name" value="homeodomain"/>
    <property type="match status" value="1"/>
</dbReference>
<dbReference type="GO" id="GO:0000981">
    <property type="term" value="F:DNA-binding transcription factor activity, RNA polymerase II-specific"/>
    <property type="evidence" value="ECO:0007669"/>
    <property type="project" value="InterPro"/>
</dbReference>
<accession>A0A8T2TKB2</accession>
<keyword evidence="6 8" id="KW-0539">Nucleus</keyword>
<comment type="caution">
    <text evidence="13">The sequence shown here is derived from an EMBL/GenBank/DDBJ whole genome shotgun (WGS) entry which is preliminary data.</text>
</comment>
<dbReference type="SUPFAM" id="SSF46689">
    <property type="entry name" value="Homeodomain-like"/>
    <property type="match status" value="1"/>
</dbReference>
<name>A0A8T2TKB2_CERRI</name>
<evidence type="ECO:0000256" key="9">
    <source>
        <dbReference type="RuleBase" id="RU000682"/>
    </source>
</evidence>
<evidence type="ECO:0000259" key="12">
    <source>
        <dbReference type="PROSITE" id="PS50071"/>
    </source>
</evidence>
<gene>
    <name evidence="13" type="ORF">KP509_13G079100</name>
</gene>
<evidence type="ECO:0000256" key="2">
    <source>
        <dbReference type="ARBA" id="ARBA00023015"/>
    </source>
</evidence>
<dbReference type="Pfam" id="PF00046">
    <property type="entry name" value="Homeodomain"/>
    <property type="match status" value="1"/>
</dbReference>
<dbReference type="GO" id="GO:0000976">
    <property type="term" value="F:transcription cis-regulatory region binding"/>
    <property type="evidence" value="ECO:0007669"/>
    <property type="project" value="UniProtKB-ARBA"/>
</dbReference>
<dbReference type="OrthoDB" id="6159439at2759"/>
<comment type="subcellular location">
    <subcellularLocation>
        <location evidence="1 8 9">Nucleus</location>
    </subcellularLocation>
</comment>
<proteinExistence type="inferred from homology"/>
<keyword evidence="2" id="KW-0805">Transcription regulation</keyword>
<dbReference type="EMBL" id="CM035418">
    <property type="protein sequence ID" value="KAH7421875.1"/>
    <property type="molecule type" value="Genomic_DNA"/>
</dbReference>
<dbReference type="InterPro" id="IPR001356">
    <property type="entry name" value="HD"/>
</dbReference>
<feature type="domain" description="Homeobox" evidence="12">
    <location>
        <begin position="34"/>
        <end position="89"/>
    </location>
</feature>
<dbReference type="InterPro" id="IPR045224">
    <property type="entry name" value="HDZip_class_I_plant"/>
</dbReference>
<feature type="coiled-coil region" evidence="10">
    <location>
        <begin position="81"/>
        <end position="122"/>
    </location>
</feature>
<dbReference type="AlphaFoldDB" id="A0A8T2TKB2"/>
<feature type="compositionally biased region" description="Polar residues" evidence="11">
    <location>
        <begin position="131"/>
        <end position="161"/>
    </location>
</feature>
<evidence type="ECO:0000256" key="1">
    <source>
        <dbReference type="ARBA" id="ARBA00004123"/>
    </source>
</evidence>
<dbReference type="Proteomes" id="UP000825935">
    <property type="component" value="Chromosome 13"/>
</dbReference>
<dbReference type="GO" id="GO:0005634">
    <property type="term" value="C:nucleus"/>
    <property type="evidence" value="ECO:0007669"/>
    <property type="project" value="UniProtKB-SubCell"/>
</dbReference>
<dbReference type="GO" id="GO:0045893">
    <property type="term" value="P:positive regulation of DNA-templated transcription"/>
    <property type="evidence" value="ECO:0007669"/>
    <property type="project" value="TreeGrafter"/>
</dbReference>
<feature type="DNA-binding region" description="Homeobox" evidence="8">
    <location>
        <begin position="36"/>
        <end position="90"/>
    </location>
</feature>
<feature type="region of interest" description="Disordered" evidence="11">
    <location>
        <begin position="131"/>
        <end position="200"/>
    </location>
</feature>